<dbReference type="AlphaFoldDB" id="A0A829QJZ1"/>
<protein>
    <submittedName>
        <fullName evidence="1">Uncharacterized protein</fullName>
    </submittedName>
</protein>
<dbReference type="EMBL" id="JAOH01000002">
    <property type="protein sequence ID" value="EUA63185.1"/>
    <property type="molecule type" value="Genomic_DNA"/>
</dbReference>
<reference evidence="1 2" key="1">
    <citation type="submission" date="2013-12" db="EMBL/GenBank/DDBJ databases">
        <authorList>
            <person name="Zelazny A."/>
            <person name="Olivier K."/>
            <person name="Holland S."/>
            <person name="Lenaerts A."/>
            <person name="Ordway D."/>
            <person name="DeGroote M.A."/>
            <person name="Parker T."/>
            <person name="Sizemore C."/>
            <person name="Tallon L.J."/>
            <person name="Sadzewicz L.K."/>
            <person name="Sengamalay N."/>
            <person name="Fraser C.M."/>
            <person name="Hine E."/>
            <person name="Shefchek K.A."/>
            <person name="Das S.P."/>
            <person name="Tettelin H."/>
        </authorList>
    </citation>
    <scope>NUCLEOTIDE SEQUENCE [LARGE SCALE GENOMIC DNA]</scope>
    <source>
        <strain evidence="1 2">1948</strain>
    </source>
</reference>
<accession>A0A829QJZ1</accession>
<dbReference type="Proteomes" id="UP000021210">
    <property type="component" value="Unassembled WGS sequence"/>
</dbReference>
<sequence>MGSKPVTGGFGIFGLSSKKFSSFFVERVTLLEWVSIHE</sequence>
<evidence type="ECO:0000313" key="1">
    <source>
        <dbReference type="EMBL" id="EUA63185.1"/>
    </source>
</evidence>
<comment type="caution">
    <text evidence="1">The sequence shown here is derived from an EMBL/GenBank/DDBJ whole genome shotgun (WGS) entry which is preliminary data.</text>
</comment>
<evidence type="ECO:0000313" key="2">
    <source>
        <dbReference type="Proteomes" id="UP000021210"/>
    </source>
</evidence>
<gene>
    <name evidence="1" type="ORF">I542_3342</name>
</gene>
<organism evidence="1 2">
    <name type="scientific">Mycobacteroides abscessus 1948</name>
    <dbReference type="NCBI Taxonomy" id="1299323"/>
    <lineage>
        <taxon>Bacteria</taxon>
        <taxon>Bacillati</taxon>
        <taxon>Actinomycetota</taxon>
        <taxon>Actinomycetes</taxon>
        <taxon>Mycobacteriales</taxon>
        <taxon>Mycobacteriaceae</taxon>
        <taxon>Mycobacteroides</taxon>
        <taxon>Mycobacteroides abscessus</taxon>
    </lineage>
</organism>
<name>A0A829QJZ1_9MYCO</name>
<proteinExistence type="predicted"/>